<dbReference type="AlphaFoldDB" id="A0A7S4DL87"/>
<proteinExistence type="predicted"/>
<keyword evidence="1" id="KW-1133">Transmembrane helix</keyword>
<feature type="transmembrane region" description="Helical" evidence="1">
    <location>
        <begin position="79"/>
        <end position="105"/>
    </location>
</feature>
<dbReference type="EMBL" id="HBIV01011036">
    <property type="protein sequence ID" value="CAE0656575.1"/>
    <property type="molecule type" value="Transcribed_RNA"/>
</dbReference>
<gene>
    <name evidence="2" type="ORF">LGLO00237_LOCUS8252</name>
</gene>
<evidence type="ECO:0000256" key="1">
    <source>
        <dbReference type="SAM" id="Phobius"/>
    </source>
</evidence>
<protein>
    <submittedName>
        <fullName evidence="2">Uncharacterized protein</fullName>
    </submittedName>
</protein>
<keyword evidence="1" id="KW-0472">Membrane</keyword>
<sequence length="193" mass="22537">MENNAYMNKIILLNLVYMYKQINGTMPSLKKMKDIIEKIGIKINHNDIENFLKKLQDINFDEAEMNGRKKDRQKNKSRCLVITNRVIIISIIIMGVVSTAMITYFGTSCIKDREALEADLARYEESLKRQYMMYPVPNIKVHMWHFCDLKLDEAIKIRKKTWGVFGAFVDACTRVLTKKSARDSLPLLYPSLY</sequence>
<accession>A0A7S4DL87</accession>
<reference evidence="2" key="1">
    <citation type="submission" date="2021-01" db="EMBL/GenBank/DDBJ databases">
        <authorList>
            <person name="Corre E."/>
            <person name="Pelletier E."/>
            <person name="Niang G."/>
            <person name="Scheremetjew M."/>
            <person name="Finn R."/>
            <person name="Kale V."/>
            <person name="Holt S."/>
            <person name="Cochrane G."/>
            <person name="Meng A."/>
            <person name="Brown T."/>
            <person name="Cohen L."/>
        </authorList>
    </citation>
    <scope>NUCLEOTIDE SEQUENCE</scope>
    <source>
        <strain evidence="2">CCCM811</strain>
    </source>
</reference>
<keyword evidence="1" id="KW-0812">Transmembrane</keyword>
<evidence type="ECO:0000313" key="2">
    <source>
        <dbReference type="EMBL" id="CAE0656575.1"/>
    </source>
</evidence>
<organism evidence="2">
    <name type="scientific">Lotharella globosa</name>
    <dbReference type="NCBI Taxonomy" id="91324"/>
    <lineage>
        <taxon>Eukaryota</taxon>
        <taxon>Sar</taxon>
        <taxon>Rhizaria</taxon>
        <taxon>Cercozoa</taxon>
        <taxon>Chlorarachniophyceae</taxon>
        <taxon>Lotharella</taxon>
    </lineage>
</organism>
<name>A0A7S4DL87_9EUKA</name>